<dbReference type="RefSeq" id="WP_252855430.1">
    <property type="nucleotide sequence ID" value="NZ_JAMXLR010000091.1"/>
</dbReference>
<name>A0A9X2FFL9_9BACT</name>
<dbReference type="Proteomes" id="UP001155241">
    <property type="component" value="Unassembled WGS sequence"/>
</dbReference>
<protein>
    <submittedName>
        <fullName evidence="4">Formylglycine-generating enzyme family protein</fullName>
    </submittedName>
</protein>
<dbReference type="InterPro" id="IPR042095">
    <property type="entry name" value="SUMF_sf"/>
</dbReference>
<gene>
    <name evidence="4" type="ORF">NG895_25740</name>
</gene>
<dbReference type="EMBL" id="JAMXLR010000091">
    <property type="protein sequence ID" value="MCO6047318.1"/>
    <property type="molecule type" value="Genomic_DNA"/>
</dbReference>
<dbReference type="SUPFAM" id="SSF56436">
    <property type="entry name" value="C-type lectin-like"/>
    <property type="match status" value="1"/>
</dbReference>
<dbReference type="PANTHER" id="PTHR23150">
    <property type="entry name" value="SULFATASE MODIFYING FACTOR 1, 2"/>
    <property type="match status" value="1"/>
</dbReference>
<sequence>MRLLMCLLASFVLIAAPVHAVDSTLPRGVVSEMPAEGPAVECEQGYMVPYTETLPGTDVQIEMVPVPGGVFTFGSSTEDDERGELELDAVQVELPPFWIAKHELTWEAYWPYMKLNDDFVKLQSIKNRLSSTNAAEAAAVKKAVENSPAIAEAIEQEVTYVDGVTAPTPLYDPGTTYEFGEDPKLPAATMTPYAAKQFTKWLGKTTGMQYRLPTEAEWEYAARAGSTGAYPEGVTADNLDEYAWYDDSSDWTTHEVGQLKANAWGLHDMLGNVAELVIDEYDEDLERPEADVLSWQQAVNWATSNEARVCRGGFYDSTAEDCRVTSRFYSDDSMWKAGDPNSPLSPWWYTDYPTTGVGMRIVRSLKPLPPEILARFWEFESDEIRQDVESRIAGGKGRGKLGPANPNLTKAQQELESDEVKSLLDGGQ</sequence>
<comment type="caution">
    <text evidence="4">The sequence shown here is derived from an EMBL/GenBank/DDBJ whole genome shotgun (WGS) entry which is preliminary data.</text>
</comment>
<reference evidence="4" key="1">
    <citation type="submission" date="2022-06" db="EMBL/GenBank/DDBJ databases">
        <title>Aeoliella straminimaris, a novel planctomycete from sediments.</title>
        <authorList>
            <person name="Vitorino I.R."/>
            <person name="Lage O.M."/>
        </authorList>
    </citation>
    <scope>NUCLEOTIDE SEQUENCE</scope>
    <source>
        <strain evidence="4">ICT_H6.2</strain>
    </source>
</reference>
<evidence type="ECO:0000256" key="2">
    <source>
        <dbReference type="SAM" id="SignalP"/>
    </source>
</evidence>
<feature type="domain" description="Sulfatase-modifying factor enzyme-like" evidence="3">
    <location>
        <begin position="62"/>
        <end position="332"/>
    </location>
</feature>
<dbReference type="InterPro" id="IPR005532">
    <property type="entry name" value="SUMF_dom"/>
</dbReference>
<feature type="chain" id="PRO_5040895774" evidence="2">
    <location>
        <begin position="21"/>
        <end position="428"/>
    </location>
</feature>
<evidence type="ECO:0000259" key="3">
    <source>
        <dbReference type="Pfam" id="PF03781"/>
    </source>
</evidence>
<evidence type="ECO:0000313" key="5">
    <source>
        <dbReference type="Proteomes" id="UP001155241"/>
    </source>
</evidence>
<keyword evidence="5" id="KW-1185">Reference proteome</keyword>
<dbReference type="InterPro" id="IPR016187">
    <property type="entry name" value="CTDL_fold"/>
</dbReference>
<accession>A0A9X2FFL9</accession>
<dbReference type="Pfam" id="PF03781">
    <property type="entry name" value="FGE-sulfatase"/>
    <property type="match status" value="1"/>
</dbReference>
<dbReference type="PANTHER" id="PTHR23150:SF19">
    <property type="entry name" value="FORMYLGLYCINE-GENERATING ENZYME"/>
    <property type="match status" value="1"/>
</dbReference>
<dbReference type="InterPro" id="IPR051043">
    <property type="entry name" value="Sulfatase_Mod_Factor_Kinase"/>
</dbReference>
<evidence type="ECO:0000313" key="4">
    <source>
        <dbReference type="EMBL" id="MCO6047318.1"/>
    </source>
</evidence>
<evidence type="ECO:0000256" key="1">
    <source>
        <dbReference type="SAM" id="MobiDB-lite"/>
    </source>
</evidence>
<dbReference type="AlphaFoldDB" id="A0A9X2FFL9"/>
<dbReference type="GO" id="GO:0120147">
    <property type="term" value="F:formylglycine-generating oxidase activity"/>
    <property type="evidence" value="ECO:0007669"/>
    <property type="project" value="TreeGrafter"/>
</dbReference>
<keyword evidence="2" id="KW-0732">Signal</keyword>
<proteinExistence type="predicted"/>
<dbReference type="Gene3D" id="3.90.1580.10">
    <property type="entry name" value="paralog of FGE (formylglycine-generating enzyme)"/>
    <property type="match status" value="1"/>
</dbReference>
<organism evidence="4 5">
    <name type="scientific">Aeoliella straminimaris</name>
    <dbReference type="NCBI Taxonomy" id="2954799"/>
    <lineage>
        <taxon>Bacteria</taxon>
        <taxon>Pseudomonadati</taxon>
        <taxon>Planctomycetota</taxon>
        <taxon>Planctomycetia</taxon>
        <taxon>Pirellulales</taxon>
        <taxon>Lacipirellulaceae</taxon>
        <taxon>Aeoliella</taxon>
    </lineage>
</organism>
<feature type="signal peptide" evidence="2">
    <location>
        <begin position="1"/>
        <end position="20"/>
    </location>
</feature>
<feature type="region of interest" description="Disordered" evidence="1">
    <location>
        <begin position="391"/>
        <end position="428"/>
    </location>
</feature>